<reference evidence="3" key="1">
    <citation type="submission" date="2018-09" db="EMBL/GenBank/DDBJ databases">
        <authorList>
            <person name="Livingstone P.G."/>
            <person name="Whitworth D.E."/>
        </authorList>
    </citation>
    <scope>NUCLEOTIDE SEQUENCE [LARGE SCALE GENOMIC DNA]</scope>
    <source>
        <strain evidence="3">CA054A</strain>
    </source>
</reference>
<keyword evidence="1" id="KW-0732">Signal</keyword>
<sequence>MQPHTSLVGRRLKRFGPALLIAVLSVTGLMAADSCGGGGGGSCKACRDDCANNGIPASQCNCEGCTPP</sequence>
<name>A0A3A8JBB9_9BACT</name>
<evidence type="ECO:0000256" key="1">
    <source>
        <dbReference type="SAM" id="SignalP"/>
    </source>
</evidence>
<feature type="signal peptide" evidence="1">
    <location>
        <begin position="1"/>
        <end position="31"/>
    </location>
</feature>
<protein>
    <submittedName>
        <fullName evidence="2">Uncharacterized protein</fullName>
    </submittedName>
</protein>
<dbReference type="Proteomes" id="UP000268094">
    <property type="component" value="Unassembled WGS sequence"/>
</dbReference>
<gene>
    <name evidence="2" type="ORF">D7V88_03705</name>
</gene>
<dbReference type="EMBL" id="RAVZ01000013">
    <property type="protein sequence ID" value="RKG93157.1"/>
    <property type="molecule type" value="Genomic_DNA"/>
</dbReference>
<organism evidence="2 3">
    <name type="scientific">Corallococcus terminator</name>
    <dbReference type="NCBI Taxonomy" id="2316733"/>
    <lineage>
        <taxon>Bacteria</taxon>
        <taxon>Pseudomonadati</taxon>
        <taxon>Myxococcota</taxon>
        <taxon>Myxococcia</taxon>
        <taxon>Myxococcales</taxon>
        <taxon>Cystobacterineae</taxon>
        <taxon>Myxococcaceae</taxon>
        <taxon>Corallococcus</taxon>
    </lineage>
</organism>
<dbReference type="AlphaFoldDB" id="A0A3A8JBB9"/>
<comment type="caution">
    <text evidence="2">The sequence shown here is derived from an EMBL/GenBank/DDBJ whole genome shotgun (WGS) entry which is preliminary data.</text>
</comment>
<feature type="chain" id="PRO_5017369609" evidence="1">
    <location>
        <begin position="32"/>
        <end position="68"/>
    </location>
</feature>
<proteinExistence type="predicted"/>
<evidence type="ECO:0000313" key="2">
    <source>
        <dbReference type="EMBL" id="RKG93157.1"/>
    </source>
</evidence>
<accession>A0A3A8JBB9</accession>
<keyword evidence="3" id="KW-1185">Reference proteome</keyword>
<evidence type="ECO:0000313" key="3">
    <source>
        <dbReference type="Proteomes" id="UP000268094"/>
    </source>
</evidence>